<dbReference type="GO" id="GO:0000226">
    <property type="term" value="P:microtubule cytoskeleton organization"/>
    <property type="evidence" value="ECO:0007669"/>
    <property type="project" value="TreeGrafter"/>
</dbReference>
<reference evidence="5 6" key="1">
    <citation type="journal article" date="2019" name="Sci. Rep.">
        <title>Nanopore sequencing improves the draft genome of the human pathogenic amoeba Naegleria fowleri.</title>
        <authorList>
            <person name="Liechti N."/>
            <person name="Schurch N."/>
            <person name="Bruggmann R."/>
            <person name="Wittwer M."/>
        </authorList>
    </citation>
    <scope>NUCLEOTIDE SEQUENCE [LARGE SCALE GENOMIC DNA]</scope>
    <source>
        <strain evidence="5 6">ATCC 30894</strain>
    </source>
</reference>
<dbReference type="SUPFAM" id="SSF48371">
    <property type="entry name" value="ARM repeat"/>
    <property type="match status" value="3"/>
</dbReference>
<dbReference type="InterPro" id="IPR033162">
    <property type="entry name" value="TBCD"/>
</dbReference>
<proteinExistence type="predicted"/>
<dbReference type="Pfam" id="PF25767">
    <property type="entry name" value="ARM_TBCD_2nd"/>
    <property type="match status" value="1"/>
</dbReference>
<gene>
    <name evidence="5" type="ORF">FDP41_012047</name>
</gene>
<dbReference type="GO" id="GO:0007023">
    <property type="term" value="P:post-chaperonin tubulin folding pathway"/>
    <property type="evidence" value="ECO:0007669"/>
    <property type="project" value="InterPro"/>
</dbReference>
<dbReference type="GO" id="GO:0005096">
    <property type="term" value="F:GTPase activator activity"/>
    <property type="evidence" value="ECO:0007669"/>
    <property type="project" value="InterPro"/>
</dbReference>
<feature type="domain" description="Tubulin-folding cofactor D ARM repeats" evidence="4">
    <location>
        <begin position="291"/>
        <end position="524"/>
    </location>
</feature>
<dbReference type="InterPro" id="IPR016024">
    <property type="entry name" value="ARM-type_fold"/>
</dbReference>
<dbReference type="AlphaFoldDB" id="A0A6A5C382"/>
<dbReference type="Pfam" id="PF23579">
    <property type="entry name" value="ARM_TBCD"/>
    <property type="match status" value="1"/>
</dbReference>
<dbReference type="GO" id="GO:0007021">
    <property type="term" value="P:tubulin complex assembly"/>
    <property type="evidence" value="ECO:0007669"/>
    <property type="project" value="InterPro"/>
</dbReference>
<evidence type="ECO:0000256" key="1">
    <source>
        <dbReference type="ARBA" id="ARBA00023186"/>
    </source>
</evidence>
<protein>
    <submittedName>
        <fullName evidence="5">Uncharacterized protein</fullName>
    </submittedName>
</protein>
<comment type="caution">
    <text evidence="5">The sequence shown here is derived from an EMBL/GenBank/DDBJ whole genome shotgun (WGS) entry which is preliminary data.</text>
</comment>
<keyword evidence="1" id="KW-0143">Chaperone</keyword>
<dbReference type="PANTHER" id="PTHR12658:SF0">
    <property type="entry name" value="TUBULIN-SPECIFIC CHAPERONE D"/>
    <property type="match status" value="1"/>
</dbReference>
<dbReference type="VEuPathDB" id="AmoebaDB:NfTy_023570"/>
<dbReference type="GO" id="GO:0048487">
    <property type="term" value="F:beta-tubulin binding"/>
    <property type="evidence" value="ECO:0007669"/>
    <property type="project" value="InterPro"/>
</dbReference>
<dbReference type="Gene3D" id="1.25.10.10">
    <property type="entry name" value="Leucine-rich Repeat Variant"/>
    <property type="match status" value="2"/>
</dbReference>
<evidence type="ECO:0000256" key="2">
    <source>
        <dbReference type="SAM" id="MobiDB-lite"/>
    </source>
</evidence>
<dbReference type="InterPro" id="IPR022577">
    <property type="entry name" value="TBCD_C"/>
</dbReference>
<dbReference type="InterPro" id="IPR058033">
    <property type="entry name" value="ARM_TBCD_2nd"/>
</dbReference>
<name>A0A6A5C382_NAEFO</name>
<dbReference type="GeneID" id="68119262"/>
<sequence length="1203" mass="136266">MMDTTQDNEMMYDCSALDSMQQQEDADRCHQTFFAEHKELSELIKQYQVKECYENIQQTGTAINRILSKYMEQSQLLDPHLTQIVSELMHIARRVIGLNSEKITFDNPIQEKQIRHNLFQSICTLTKVRGQKVVTKLFPHEIVDLEPLFEIYKTIPANEWETKYILLLWLSMIVINPFDLTVVDPTNQLPRKMLEECKAQLSEPGKTRDSASLLISRLLTRPDMAKEQLPDFVKWGIETLSNSKTTTFLRAGILRSIVMIFKIGKRDELLNVIPLVWSTVISEADTNNTMLRHLNVKLIQRIGLTFLKPRVVAWRYHTTRLTLMHLKTQTSQQTVANEDSSAADDEEIEIPEEIEQIISHLINGLRDKDTIVRWSTAKGIGRITLRLPKYLGDQIVESVCELMNPNEDDSSWHGASLALAELARRGLLLPERLEQVIPLLEQALVYDVRKGTHSVGAHVRDAACYVCWAFARAYAPDIMKPYMNRLAQGLVKIAVFDREVNCRRAAAAAFQENVGRQGSFPHGIDIITVADYFSLCNRNNSYLTISHYIAQYPEYCQSLITYLVDTKVTHWEKSIRELASKTLAKLCDRDSTFIFNHIIPILIDRCVENDLNARHGSLLALSEVILALKTSGISFDENLQEKIRHIVPNIEAKRLYRGKGGEIMREAVSRFIECMSLSHITLPATMVVTSSFGNRQLKKEPLSIFQETIDENLKHPNNEIIEMAVNSLKAFAAEYYEAHAEFAQEIAQKYIQQLGTEINPATRRGLALALGVLPRQVIEPNFNQAIDVLISKLELEQDPDLQDADARRNAILGIISLCENVGIGDNGITELNVNKIFNAFIKGSNDYAVDKRGDVGSWVREAAMTALERWAYLLAARNDSSGQTATLFSVEMGTNLMRALLKQAVEKIDRVRDNASKIICRILSNDLVRNIPHKQELASVIVHHDSTSELIDWSSAEKSFPIFVKLLILDIYRYSILSGLVVSMGGMSSHVFKYSTTALIEYMKQEQQELGEKVFSDMLAVGLEYAQDDRVIVPLLKSFALLLGHGVFEKFQPPQYNMSEQLVINTTKEIIGTCKNVQKIMLAVDVFCELIKFENPTKEKAFQRLFHTCLMSKFPKVREYTANQLYGALQVCGDAVMRDDNEALDMALDVLCSTHWLEGIAVVKPAVEKLYEVTQIPKPKTVTPQNSSSGTSVQVASPTKQEE</sequence>
<dbReference type="PANTHER" id="PTHR12658">
    <property type="entry name" value="BETA-TUBULIN COFACTOR D"/>
    <property type="match status" value="1"/>
</dbReference>
<dbReference type="VEuPathDB" id="AmoebaDB:FDP41_012047"/>
<evidence type="ECO:0000259" key="4">
    <source>
        <dbReference type="Pfam" id="PF25767"/>
    </source>
</evidence>
<evidence type="ECO:0000313" key="6">
    <source>
        <dbReference type="Proteomes" id="UP000444721"/>
    </source>
</evidence>
<feature type="region of interest" description="Disordered" evidence="2">
    <location>
        <begin position="1178"/>
        <end position="1203"/>
    </location>
</feature>
<dbReference type="VEuPathDB" id="AmoebaDB:NF0080330"/>
<evidence type="ECO:0000259" key="3">
    <source>
        <dbReference type="Pfam" id="PF12612"/>
    </source>
</evidence>
<dbReference type="RefSeq" id="XP_044566899.1">
    <property type="nucleotide sequence ID" value="XM_044702524.1"/>
</dbReference>
<dbReference type="Proteomes" id="UP000444721">
    <property type="component" value="Unassembled WGS sequence"/>
</dbReference>
<dbReference type="EMBL" id="VFQX01000012">
    <property type="protein sequence ID" value="KAF0982186.1"/>
    <property type="molecule type" value="Genomic_DNA"/>
</dbReference>
<keyword evidence="6" id="KW-1185">Reference proteome</keyword>
<organism evidence="5 6">
    <name type="scientific">Naegleria fowleri</name>
    <name type="common">Brain eating amoeba</name>
    <dbReference type="NCBI Taxonomy" id="5763"/>
    <lineage>
        <taxon>Eukaryota</taxon>
        <taxon>Discoba</taxon>
        <taxon>Heterolobosea</taxon>
        <taxon>Tetramitia</taxon>
        <taxon>Eutetramitia</taxon>
        <taxon>Vahlkampfiidae</taxon>
        <taxon>Naegleria</taxon>
    </lineage>
</organism>
<evidence type="ECO:0000313" key="5">
    <source>
        <dbReference type="EMBL" id="KAF0982186.1"/>
    </source>
</evidence>
<dbReference type="InterPro" id="IPR011989">
    <property type="entry name" value="ARM-like"/>
</dbReference>
<dbReference type="OrthoDB" id="10253476at2759"/>
<dbReference type="OMA" id="EPHEAWH"/>
<feature type="compositionally biased region" description="Polar residues" evidence="2">
    <location>
        <begin position="1182"/>
        <end position="1203"/>
    </location>
</feature>
<accession>A0A6A5C382</accession>
<feature type="domain" description="Tubulin-folding cofactor D C-terminal" evidence="3">
    <location>
        <begin position="895"/>
        <end position="1079"/>
    </location>
</feature>
<dbReference type="Pfam" id="PF12612">
    <property type="entry name" value="TFCD_C"/>
    <property type="match status" value="1"/>
</dbReference>